<comment type="caution">
    <text evidence="2">The sequence shown here is derived from an EMBL/GenBank/DDBJ whole genome shotgun (WGS) entry which is preliminary data.</text>
</comment>
<evidence type="ECO:0000313" key="2">
    <source>
        <dbReference type="EMBL" id="KAH9384613.1"/>
    </source>
</evidence>
<dbReference type="PANTHER" id="PTHR47163">
    <property type="entry name" value="DDE_TNP_IS1595 DOMAIN-CONTAINING PROTEIN"/>
    <property type="match status" value="1"/>
</dbReference>
<dbReference type="InterPro" id="IPR053164">
    <property type="entry name" value="IS1016-like_transposase"/>
</dbReference>
<dbReference type="Proteomes" id="UP000821853">
    <property type="component" value="Unassembled WGS sequence"/>
</dbReference>
<proteinExistence type="predicted"/>
<protein>
    <recommendedName>
        <fullName evidence="1">ISXO2-like transposase domain-containing protein</fullName>
    </recommendedName>
</protein>
<dbReference type="NCBIfam" id="NF033547">
    <property type="entry name" value="transpos_IS1595"/>
    <property type="match status" value="1"/>
</dbReference>
<dbReference type="PANTHER" id="PTHR47163:SF2">
    <property type="entry name" value="SI:DKEY-17M8.2"/>
    <property type="match status" value="1"/>
</dbReference>
<keyword evidence="3" id="KW-1185">Reference proteome</keyword>
<dbReference type="EMBL" id="JABSTR010002762">
    <property type="protein sequence ID" value="KAH9384613.1"/>
    <property type="molecule type" value="Genomic_DNA"/>
</dbReference>
<dbReference type="InterPro" id="IPR024445">
    <property type="entry name" value="Tnp_ISXO2-like"/>
</dbReference>
<evidence type="ECO:0000259" key="1">
    <source>
        <dbReference type="SMART" id="SM01126"/>
    </source>
</evidence>
<evidence type="ECO:0000313" key="3">
    <source>
        <dbReference type="Proteomes" id="UP000821853"/>
    </source>
</evidence>
<gene>
    <name evidence="2" type="ORF">HPB48_026622</name>
</gene>
<organism evidence="2 3">
    <name type="scientific">Haemaphysalis longicornis</name>
    <name type="common">Bush tick</name>
    <dbReference type="NCBI Taxonomy" id="44386"/>
    <lineage>
        <taxon>Eukaryota</taxon>
        <taxon>Metazoa</taxon>
        <taxon>Ecdysozoa</taxon>
        <taxon>Arthropoda</taxon>
        <taxon>Chelicerata</taxon>
        <taxon>Arachnida</taxon>
        <taxon>Acari</taxon>
        <taxon>Parasitiformes</taxon>
        <taxon>Ixodida</taxon>
        <taxon>Ixodoidea</taxon>
        <taxon>Ixodidae</taxon>
        <taxon>Haemaphysalinae</taxon>
        <taxon>Haemaphysalis</taxon>
    </lineage>
</organism>
<dbReference type="Pfam" id="PF12762">
    <property type="entry name" value="DDE_Tnp_IS1595"/>
    <property type="match status" value="1"/>
</dbReference>
<feature type="domain" description="ISXO2-like transposase" evidence="1">
    <location>
        <begin position="175"/>
        <end position="339"/>
    </location>
</feature>
<dbReference type="SMART" id="SM01126">
    <property type="entry name" value="DDE_Tnp_IS1595"/>
    <property type="match status" value="1"/>
</dbReference>
<reference evidence="2 3" key="1">
    <citation type="journal article" date="2020" name="Cell">
        <title>Large-Scale Comparative Analyses of Tick Genomes Elucidate Their Genetic Diversity and Vector Capacities.</title>
        <authorList>
            <consortium name="Tick Genome and Microbiome Consortium (TIGMIC)"/>
            <person name="Jia N."/>
            <person name="Wang J."/>
            <person name="Shi W."/>
            <person name="Du L."/>
            <person name="Sun Y."/>
            <person name="Zhan W."/>
            <person name="Jiang J.F."/>
            <person name="Wang Q."/>
            <person name="Zhang B."/>
            <person name="Ji P."/>
            <person name="Bell-Sakyi L."/>
            <person name="Cui X.M."/>
            <person name="Yuan T.T."/>
            <person name="Jiang B.G."/>
            <person name="Yang W.F."/>
            <person name="Lam T.T."/>
            <person name="Chang Q.C."/>
            <person name="Ding S.J."/>
            <person name="Wang X.J."/>
            <person name="Zhu J.G."/>
            <person name="Ruan X.D."/>
            <person name="Zhao L."/>
            <person name="Wei J.T."/>
            <person name="Ye R.Z."/>
            <person name="Que T.C."/>
            <person name="Du C.H."/>
            <person name="Zhou Y.H."/>
            <person name="Cheng J.X."/>
            <person name="Dai P.F."/>
            <person name="Guo W.B."/>
            <person name="Han X.H."/>
            <person name="Huang E.J."/>
            <person name="Li L.F."/>
            <person name="Wei W."/>
            <person name="Gao Y.C."/>
            <person name="Liu J.Z."/>
            <person name="Shao H.Z."/>
            <person name="Wang X."/>
            <person name="Wang C.C."/>
            <person name="Yang T.C."/>
            <person name="Huo Q.B."/>
            <person name="Li W."/>
            <person name="Chen H.Y."/>
            <person name="Chen S.E."/>
            <person name="Zhou L.G."/>
            <person name="Ni X.B."/>
            <person name="Tian J.H."/>
            <person name="Sheng Y."/>
            <person name="Liu T."/>
            <person name="Pan Y.S."/>
            <person name="Xia L.Y."/>
            <person name="Li J."/>
            <person name="Zhao F."/>
            <person name="Cao W.C."/>
        </authorList>
    </citation>
    <scope>NUCLEOTIDE SEQUENCE [LARGE SCALE GENOMIC DNA]</scope>
    <source>
        <strain evidence="2">HaeL-2018</strain>
    </source>
</reference>
<accession>A0A9J6HCS3</accession>
<dbReference type="VEuPathDB" id="VectorBase:HLOH_050091"/>
<sequence length="370" mass="41791">MATGATRKDPDIMSFCSMIQDDKARDKFCRDHGLLPQEPAPLPPRTSRAGGHNVSSQVWGICGVLGFNPQPKDPRPTFRCGACQKELSQENGAAVIGNPNAKPSFFASRDKCDRPNVKLSRAEILWVMYCMIQGFSGAATARLAHEHYKLRSEALVHWRSRIRKVAAEELKLRPRMGGPGEVVQVDETVYRGRRRANKGRQLTGDSVDREGVRGPWVVGIVWMSTRECRLFKVKKRDSATLGRLIQQNVLPGTTVWTDRWAAYLCVPLLSDGAGPMRLTHQTVNHEENFVDPVTGANTQMIEQQWRQNKRFVHEGGCRSSTLRSWLRWFSWESLNGHYRCMDPFMRIVGAIARQFPQSPFLGLPKCSMAE</sequence>
<name>A0A9J6HCS3_HAELO</name>
<dbReference type="OrthoDB" id="6508542at2759"/>
<dbReference type="AlphaFoldDB" id="A0A9J6HCS3"/>